<evidence type="ECO:0000256" key="1">
    <source>
        <dbReference type="SAM" id="MobiDB-lite"/>
    </source>
</evidence>
<dbReference type="InterPro" id="IPR050486">
    <property type="entry name" value="Mannose-1P_guanyltransferase"/>
</dbReference>
<proteinExistence type="predicted"/>
<dbReference type="Proteomes" id="UP000748308">
    <property type="component" value="Unassembled WGS sequence"/>
</dbReference>
<organism evidence="3 4">
    <name type="scientific">Eiseniibacteriota bacterium</name>
    <dbReference type="NCBI Taxonomy" id="2212470"/>
    <lineage>
        <taxon>Bacteria</taxon>
        <taxon>Candidatus Eiseniibacteriota</taxon>
    </lineage>
</organism>
<protein>
    <submittedName>
        <fullName evidence="3">NTP transferase domain-containing protein</fullName>
    </submittedName>
</protein>
<gene>
    <name evidence="3" type="ORF">FJY75_10090</name>
</gene>
<name>A0A937XBY3_UNCEI</name>
<evidence type="ECO:0000313" key="4">
    <source>
        <dbReference type="Proteomes" id="UP000748308"/>
    </source>
</evidence>
<dbReference type="GO" id="GO:0016740">
    <property type="term" value="F:transferase activity"/>
    <property type="evidence" value="ECO:0007669"/>
    <property type="project" value="UniProtKB-KW"/>
</dbReference>
<reference evidence="3" key="1">
    <citation type="submission" date="2019-03" db="EMBL/GenBank/DDBJ databases">
        <title>Lake Tanganyika Metagenome-Assembled Genomes (MAGs).</title>
        <authorList>
            <person name="Tran P."/>
        </authorList>
    </citation>
    <scope>NUCLEOTIDE SEQUENCE</scope>
    <source>
        <strain evidence="3">M_DeepCast_400m_m2_100</strain>
    </source>
</reference>
<dbReference type="AlphaFoldDB" id="A0A937XBY3"/>
<feature type="compositionally biased region" description="Pro residues" evidence="1">
    <location>
        <begin position="94"/>
        <end position="108"/>
    </location>
</feature>
<evidence type="ECO:0000313" key="3">
    <source>
        <dbReference type="EMBL" id="MBM3318184.1"/>
    </source>
</evidence>
<comment type="caution">
    <text evidence="3">The sequence shown here is derived from an EMBL/GenBank/DDBJ whole genome shotgun (WGS) entry which is preliminary data.</text>
</comment>
<dbReference type="PANTHER" id="PTHR22572">
    <property type="entry name" value="SUGAR-1-PHOSPHATE GUANYL TRANSFERASE"/>
    <property type="match status" value="1"/>
</dbReference>
<keyword evidence="3" id="KW-0808">Transferase</keyword>
<dbReference type="Pfam" id="PF00483">
    <property type="entry name" value="NTP_transferase"/>
    <property type="match status" value="1"/>
</dbReference>
<dbReference type="Gene3D" id="3.90.550.10">
    <property type="entry name" value="Spore Coat Polysaccharide Biosynthesis Protein SpsA, Chain A"/>
    <property type="match status" value="1"/>
</dbReference>
<feature type="domain" description="Nucleotidyl transferase" evidence="2">
    <location>
        <begin position="23"/>
        <end position="283"/>
    </location>
</feature>
<dbReference type="InterPro" id="IPR005835">
    <property type="entry name" value="NTP_transferase_dom"/>
</dbReference>
<sequence length="301" mass="32153">MKAKAIEIGAAPEPAARETPVFILAGGRGERLSGLTDRPKPLVEVAGQPFLVYLLASLKARGFRRVTLLTGYRAEAFDAWLAGASDRAAAEEPPGAPGPGTVRPPVPGPGVARSPDPAPDARARRILRGMEISLLGEESPLGTAGALRRVLPLVGGEALVMNGDSFCRTDYAALLRLRRARGGEICMAATRIADASDYGRLALDRRGRVRGFLEKGPPGPAWVNAGVYALSRGFLERALPAPVSSLEREVLPRWVEREPVWARRCRGYFGDIGTPERLAEAGERFPAAEILAEADPDPGRP</sequence>
<dbReference type="EMBL" id="VGIY01000283">
    <property type="protein sequence ID" value="MBM3318184.1"/>
    <property type="molecule type" value="Genomic_DNA"/>
</dbReference>
<accession>A0A937XBY3</accession>
<dbReference type="SUPFAM" id="SSF53448">
    <property type="entry name" value="Nucleotide-diphospho-sugar transferases"/>
    <property type="match status" value="1"/>
</dbReference>
<feature type="region of interest" description="Disordered" evidence="1">
    <location>
        <begin position="88"/>
        <end position="119"/>
    </location>
</feature>
<dbReference type="InterPro" id="IPR029044">
    <property type="entry name" value="Nucleotide-diphossugar_trans"/>
</dbReference>
<evidence type="ECO:0000259" key="2">
    <source>
        <dbReference type="Pfam" id="PF00483"/>
    </source>
</evidence>